<name>A0A5M9JVN2_MONFR</name>
<dbReference type="Proteomes" id="UP000322873">
    <property type="component" value="Unassembled WGS sequence"/>
</dbReference>
<protein>
    <submittedName>
        <fullName evidence="1">Uncharacterized protein</fullName>
    </submittedName>
</protein>
<keyword evidence="2" id="KW-1185">Reference proteome</keyword>
<proteinExistence type="predicted"/>
<organism evidence="1 2">
    <name type="scientific">Monilinia fructicola</name>
    <name type="common">Brown rot fungus</name>
    <name type="synonym">Ciboria fructicola</name>
    <dbReference type="NCBI Taxonomy" id="38448"/>
    <lineage>
        <taxon>Eukaryota</taxon>
        <taxon>Fungi</taxon>
        <taxon>Dikarya</taxon>
        <taxon>Ascomycota</taxon>
        <taxon>Pezizomycotina</taxon>
        <taxon>Leotiomycetes</taxon>
        <taxon>Helotiales</taxon>
        <taxon>Sclerotiniaceae</taxon>
        <taxon>Monilinia</taxon>
    </lineage>
</organism>
<sequence length="71" mass="8186">MVKWFMKIGKCQWWKIDSFFILQARGISLKFTSFDSVIVMATRTILSNAYATKGLRSYYIPIGFLGPVKSK</sequence>
<dbReference type="EMBL" id="VICG01000004">
    <property type="protein sequence ID" value="KAA8572737.1"/>
    <property type="molecule type" value="Genomic_DNA"/>
</dbReference>
<evidence type="ECO:0000313" key="2">
    <source>
        <dbReference type="Proteomes" id="UP000322873"/>
    </source>
</evidence>
<evidence type="ECO:0000313" key="1">
    <source>
        <dbReference type="EMBL" id="KAA8572737.1"/>
    </source>
</evidence>
<reference evidence="1 2" key="1">
    <citation type="submission" date="2019-06" db="EMBL/GenBank/DDBJ databases">
        <title>Genome Sequence of the Brown Rot Fungal Pathogen Monilinia fructicola.</title>
        <authorList>
            <person name="De Miccolis Angelini R.M."/>
            <person name="Landi L."/>
            <person name="Abate D."/>
            <person name="Pollastro S."/>
            <person name="Romanazzi G."/>
            <person name="Faretra F."/>
        </authorList>
    </citation>
    <scope>NUCLEOTIDE SEQUENCE [LARGE SCALE GENOMIC DNA]</scope>
    <source>
        <strain evidence="1 2">Mfrc123</strain>
    </source>
</reference>
<accession>A0A5M9JVN2</accession>
<dbReference type="AlphaFoldDB" id="A0A5M9JVN2"/>
<gene>
    <name evidence="1" type="ORF">EYC84_003322</name>
</gene>
<comment type="caution">
    <text evidence="1">The sequence shown here is derived from an EMBL/GenBank/DDBJ whole genome shotgun (WGS) entry which is preliminary data.</text>
</comment>